<dbReference type="GO" id="GO:0003726">
    <property type="term" value="F:double-stranded RNA adenosine deaminase activity"/>
    <property type="evidence" value="ECO:0007669"/>
    <property type="project" value="InterPro"/>
</dbReference>
<dbReference type="PROSITE" id="PS51192">
    <property type="entry name" value="HELICASE_ATP_BIND_1"/>
    <property type="match status" value="1"/>
</dbReference>
<dbReference type="SMART" id="SM00451">
    <property type="entry name" value="ZnF_U1"/>
    <property type="match status" value="2"/>
</dbReference>
<protein>
    <submittedName>
        <fullName evidence="6">Uncharacterized protein</fullName>
    </submittedName>
</protein>
<evidence type="ECO:0000256" key="2">
    <source>
        <dbReference type="SAM" id="MobiDB-lite"/>
    </source>
</evidence>
<dbReference type="SMART" id="SM00487">
    <property type="entry name" value="DEXDc"/>
    <property type="match status" value="1"/>
</dbReference>
<organism evidence="6 7">
    <name type="scientific">Desmophyllum pertusum</name>
    <dbReference type="NCBI Taxonomy" id="174260"/>
    <lineage>
        <taxon>Eukaryota</taxon>
        <taxon>Metazoa</taxon>
        <taxon>Cnidaria</taxon>
        <taxon>Anthozoa</taxon>
        <taxon>Hexacorallia</taxon>
        <taxon>Scleractinia</taxon>
        <taxon>Caryophylliina</taxon>
        <taxon>Caryophylliidae</taxon>
        <taxon>Desmophyllum</taxon>
    </lineage>
</organism>
<dbReference type="InterPro" id="IPR036388">
    <property type="entry name" value="WH-like_DNA-bd_sf"/>
</dbReference>
<dbReference type="SUPFAM" id="SSF57667">
    <property type="entry name" value="beta-beta-alpha zinc fingers"/>
    <property type="match status" value="2"/>
</dbReference>
<dbReference type="Proteomes" id="UP001163046">
    <property type="component" value="Unassembled WGS sequence"/>
</dbReference>
<dbReference type="Gene3D" id="1.10.10.10">
    <property type="entry name" value="Winged helix-like DNA-binding domain superfamily/Winged helix DNA-binding domain"/>
    <property type="match status" value="1"/>
</dbReference>
<evidence type="ECO:0000259" key="4">
    <source>
        <dbReference type="PROSITE" id="PS51192"/>
    </source>
</evidence>
<feature type="domain" description="Z-binding" evidence="3">
    <location>
        <begin position="294"/>
        <end position="361"/>
    </location>
</feature>
<feature type="region of interest" description="Disordered" evidence="2">
    <location>
        <begin position="115"/>
        <end position="154"/>
    </location>
</feature>
<dbReference type="PROSITE" id="PS50139">
    <property type="entry name" value="Z_BINDING"/>
    <property type="match status" value="1"/>
</dbReference>
<dbReference type="GO" id="GO:0003677">
    <property type="term" value="F:DNA binding"/>
    <property type="evidence" value="ECO:0007669"/>
    <property type="project" value="InterPro"/>
</dbReference>
<feature type="region of interest" description="Disordered" evidence="2">
    <location>
        <begin position="493"/>
        <end position="514"/>
    </location>
</feature>
<dbReference type="SUPFAM" id="SSF52540">
    <property type="entry name" value="P-loop containing nucleoside triphosphate hydrolases"/>
    <property type="match status" value="1"/>
</dbReference>
<evidence type="ECO:0000259" key="5">
    <source>
        <dbReference type="PROSITE" id="PS51194"/>
    </source>
</evidence>
<accession>A0A9X0CHH2</accession>
<dbReference type="InterPro" id="IPR036236">
    <property type="entry name" value="Znf_C2H2_sf"/>
</dbReference>
<dbReference type="AlphaFoldDB" id="A0A9X0CHH2"/>
<dbReference type="GO" id="GO:0003723">
    <property type="term" value="F:RNA binding"/>
    <property type="evidence" value="ECO:0007669"/>
    <property type="project" value="UniProtKB-KW"/>
</dbReference>
<dbReference type="Gene3D" id="3.40.50.300">
    <property type="entry name" value="P-loop containing nucleotide triphosphate hydrolases"/>
    <property type="match status" value="2"/>
</dbReference>
<sequence length="1072" mass="120550">MELHCVRLQHDLNSSTTSWTKNLREGTSTFDIGGCQQPAKHCNGYSPHLFEDKGNMCLNGDPSSPTNTPELFTDGVNSPRNGSRHKLVALGNGLVDYDRIPCNGFHHQTVAYEMSPEKTVGHGRPRSRSDQEGVMGSHPKRMHSWSGPVSENEDRFNHGSQYIMTPENSRHQTDVEIEMQRHGLGTSCGIDSLEIRKPCLQLGRHPSLEVYLGSKKGITDTIPRRRSAEYHVKYPSSHSASHTKNSVPLKPKVHFAIQGTSVRSRCENEALSSYESNSSLNGWHHVSEVPLEDETQSEDLQQKIIYVLTTHGAMEALDIVKAVGRGTRNEVNQSLFSLHNRGLVSVVRTSDGSSTVWTLNGQLGLDRRASPGVIGGERNNEKSFGRSNHEEFHVHLWGHSSAGAYDNRPKKQSCAVDGVKPWMRSNSHGPSSDERNAWFYCKLCRVSLVSEAQYEEHLRSTKHQNKVAKFSAIPYKKFCECCKVHLNSESQAKEHFSSGRHEQTMAKSQKAPPQQHLPLITTPEEFIPQRSTNTQPYDYQLELYSKAMKTNSVCFLPTGTGKTLVASLIIGHMLRLNPSRQVVFLVDRVLLVLQQSDYLRKELAHMRVADERGSFKGTRPIRIGAVCGEMRKLEGNARIYEQDVLIITADCYRNHLNNGTLRFDDVSLIVLDEAHHCNKDHPYNVIIRDFYLREDALLGHRPKILGLTESPAGEISLDKTTKRLQRLLGNLDEANLLVVTRNVQELDEKTNRAPPDCILASYTSSEHELMEVLVEYITKAFNMAVRLSEMKDYKDIFQPSSGGLFSIDDIHPVLGVIDNILLSHPEANALCSLLHFQRICEAVCTLQECGEQIAFYQMAELGNDKCPHGFHWAESVALPCSKVRSYLDHYLTKEACHAWPPVPNSGADQLIKRLLNINWTGTSGRDNCLVLVLVKRPRTARYLAEYLSNCEELLLRRVETTFIAGHESESADEGMSFPTQREVISKIREGYYPIVVTSSLAEEGLDLPMSNMVIQMDPSNSVLALAQIRGRAPLNEARFVAICRNDEQAKKIDDLLRREENMKRSARLINGL</sequence>
<dbReference type="PROSITE" id="PS51194">
    <property type="entry name" value="HELICASE_CTER"/>
    <property type="match status" value="1"/>
</dbReference>
<dbReference type="PROSITE" id="PS00028">
    <property type="entry name" value="ZINC_FINGER_C2H2_1"/>
    <property type="match status" value="1"/>
</dbReference>
<dbReference type="PANTHER" id="PTHR14074">
    <property type="entry name" value="HELICASE WITH DEATH DOMAIN-RELATED"/>
    <property type="match status" value="1"/>
</dbReference>
<evidence type="ECO:0000259" key="3">
    <source>
        <dbReference type="PROSITE" id="PS50139"/>
    </source>
</evidence>
<dbReference type="SUPFAM" id="SSF46785">
    <property type="entry name" value="Winged helix' DNA-binding domain"/>
    <property type="match status" value="1"/>
</dbReference>
<evidence type="ECO:0000313" key="6">
    <source>
        <dbReference type="EMBL" id="KAJ7351873.1"/>
    </source>
</evidence>
<reference evidence="6" key="1">
    <citation type="submission" date="2023-01" db="EMBL/GenBank/DDBJ databases">
        <title>Genome assembly of the deep-sea coral Lophelia pertusa.</title>
        <authorList>
            <person name="Herrera S."/>
            <person name="Cordes E."/>
        </authorList>
    </citation>
    <scope>NUCLEOTIDE SEQUENCE</scope>
    <source>
        <strain evidence="6">USNM1676648</strain>
        <tissue evidence="6">Polyp</tissue>
    </source>
</reference>
<gene>
    <name evidence="6" type="ORF">OS493_034777</name>
</gene>
<dbReference type="Gene3D" id="3.30.160.60">
    <property type="entry name" value="Classic Zinc Finger"/>
    <property type="match status" value="2"/>
</dbReference>
<keyword evidence="7" id="KW-1185">Reference proteome</keyword>
<dbReference type="InterPro" id="IPR042371">
    <property type="entry name" value="Z_dom"/>
</dbReference>
<dbReference type="InterPro" id="IPR036390">
    <property type="entry name" value="WH_DNA-bd_sf"/>
</dbReference>
<name>A0A9X0CHH2_9CNID</name>
<dbReference type="InterPro" id="IPR003604">
    <property type="entry name" value="Matrin/U1-like-C_Znf_C2H2"/>
</dbReference>
<dbReference type="OrthoDB" id="416741at2759"/>
<feature type="domain" description="Helicase ATP-binding" evidence="4">
    <location>
        <begin position="543"/>
        <end position="729"/>
    </location>
</feature>
<evidence type="ECO:0000313" key="7">
    <source>
        <dbReference type="Proteomes" id="UP001163046"/>
    </source>
</evidence>
<dbReference type="Pfam" id="PF00271">
    <property type="entry name" value="Helicase_C"/>
    <property type="match status" value="1"/>
</dbReference>
<feature type="compositionally biased region" description="Basic and acidic residues" evidence="2">
    <location>
        <begin position="493"/>
        <end position="504"/>
    </location>
</feature>
<comment type="caution">
    <text evidence="6">The sequence shown here is derived from an EMBL/GenBank/DDBJ whole genome shotgun (WGS) entry which is preliminary data.</text>
</comment>
<dbReference type="GO" id="GO:0005737">
    <property type="term" value="C:cytoplasm"/>
    <property type="evidence" value="ECO:0007669"/>
    <property type="project" value="TreeGrafter"/>
</dbReference>
<dbReference type="GO" id="GO:0008270">
    <property type="term" value="F:zinc ion binding"/>
    <property type="evidence" value="ECO:0007669"/>
    <property type="project" value="InterPro"/>
</dbReference>
<dbReference type="Pfam" id="PF12874">
    <property type="entry name" value="zf-met"/>
    <property type="match status" value="2"/>
</dbReference>
<dbReference type="Pfam" id="PF04851">
    <property type="entry name" value="ResIII"/>
    <property type="match status" value="1"/>
</dbReference>
<proteinExistence type="predicted"/>
<dbReference type="SMART" id="SM00490">
    <property type="entry name" value="HELICc"/>
    <property type="match status" value="1"/>
</dbReference>
<keyword evidence="1" id="KW-0694">RNA-binding</keyword>
<dbReference type="InterPro" id="IPR051363">
    <property type="entry name" value="RLR_Helicase"/>
</dbReference>
<dbReference type="EMBL" id="MU827351">
    <property type="protein sequence ID" value="KAJ7351873.1"/>
    <property type="molecule type" value="Genomic_DNA"/>
</dbReference>
<dbReference type="InterPro" id="IPR027417">
    <property type="entry name" value="P-loop_NTPase"/>
</dbReference>
<dbReference type="InterPro" id="IPR014001">
    <property type="entry name" value="Helicase_ATP-bd"/>
</dbReference>
<dbReference type="InterPro" id="IPR013087">
    <property type="entry name" value="Znf_C2H2_type"/>
</dbReference>
<dbReference type="PANTHER" id="PTHR14074:SF16">
    <property type="entry name" value="ANTIVIRAL INNATE IMMUNE RESPONSE RECEPTOR RIG-I"/>
    <property type="match status" value="1"/>
</dbReference>
<dbReference type="InterPro" id="IPR006935">
    <property type="entry name" value="Helicase/UvrB_N"/>
</dbReference>
<dbReference type="InterPro" id="IPR001650">
    <property type="entry name" value="Helicase_C-like"/>
</dbReference>
<feature type="domain" description="Helicase C-terminal" evidence="5">
    <location>
        <begin position="906"/>
        <end position="1072"/>
    </location>
</feature>
<dbReference type="GO" id="GO:0005524">
    <property type="term" value="F:ATP binding"/>
    <property type="evidence" value="ECO:0007669"/>
    <property type="project" value="InterPro"/>
</dbReference>
<evidence type="ECO:0000256" key="1">
    <source>
        <dbReference type="ARBA" id="ARBA00022884"/>
    </source>
</evidence>